<proteinExistence type="inferred from homology"/>
<keyword evidence="2" id="KW-0805">Transcription regulation</keyword>
<dbReference type="OrthoDB" id="7158941at2"/>
<evidence type="ECO:0000259" key="5">
    <source>
        <dbReference type="PROSITE" id="PS50931"/>
    </source>
</evidence>
<dbReference type="GO" id="GO:0005829">
    <property type="term" value="C:cytosol"/>
    <property type="evidence" value="ECO:0007669"/>
    <property type="project" value="TreeGrafter"/>
</dbReference>
<dbReference type="Proteomes" id="UP000189818">
    <property type="component" value="Unassembled WGS sequence"/>
</dbReference>
<dbReference type="EMBL" id="FUYM01000002">
    <property type="protein sequence ID" value="SKB38212.1"/>
    <property type="molecule type" value="Genomic_DNA"/>
</dbReference>
<reference evidence="7" key="1">
    <citation type="submission" date="2017-02" db="EMBL/GenBank/DDBJ databases">
        <authorList>
            <person name="Varghese N."/>
            <person name="Submissions S."/>
        </authorList>
    </citation>
    <scope>NUCLEOTIDE SEQUENCE [LARGE SCALE GENOMIC DNA]</scope>
    <source>
        <strain evidence="7">UM2</strain>
    </source>
</reference>
<dbReference type="SUPFAM" id="SSF46785">
    <property type="entry name" value="Winged helix' DNA-binding domain"/>
    <property type="match status" value="1"/>
</dbReference>
<sequence length="321" mass="35481">MPGISRRTYEISVQDHRLQYLSLSARHGSMRAAADYLGVAASSISRQIKLLERALSIDLVEKGSYKVQLTEAGQLLIEYYERRVVEHQELLARLAELRSTRTSTIRIVVAQGLLAVRFLKAFSTVSTKYPDINIEMKAADGDEAERLVLNDGAQLGLLFDTAQDVRLKLLATSRQPFSLFMSEKHPLAREEAIWPVQISGERLVLPDAGSRLLEIIHSVFTERGLPLNIVMKSPSIQVILDSVAQGMGVTMLPSILGHPAAAIGGIVERPILSDELSDIRLHLVSRAGRRMTPAALALQNALVREMHRLDEEQSAQPPARG</sequence>
<evidence type="ECO:0000256" key="3">
    <source>
        <dbReference type="ARBA" id="ARBA00023125"/>
    </source>
</evidence>
<protein>
    <submittedName>
        <fullName evidence="6">DNA-binding transcriptional regulator, LysR family</fullName>
    </submittedName>
</protein>
<dbReference type="Pfam" id="PF00126">
    <property type="entry name" value="HTH_1"/>
    <property type="match status" value="1"/>
</dbReference>
<evidence type="ECO:0000313" key="7">
    <source>
        <dbReference type="Proteomes" id="UP000189818"/>
    </source>
</evidence>
<evidence type="ECO:0000256" key="2">
    <source>
        <dbReference type="ARBA" id="ARBA00023015"/>
    </source>
</evidence>
<dbReference type="CDD" id="cd05466">
    <property type="entry name" value="PBP2_LTTR_substrate"/>
    <property type="match status" value="1"/>
</dbReference>
<dbReference type="InterPro" id="IPR005119">
    <property type="entry name" value="LysR_subst-bd"/>
</dbReference>
<dbReference type="InterPro" id="IPR050950">
    <property type="entry name" value="HTH-type_LysR_regulators"/>
</dbReference>
<dbReference type="PANTHER" id="PTHR30419:SF8">
    <property type="entry name" value="NITROGEN ASSIMILATION TRANSCRIPTIONAL ACTIVATOR-RELATED"/>
    <property type="match status" value="1"/>
</dbReference>
<organism evidence="6 7">
    <name type="scientific">Rhizorhabdus histidinilytica</name>
    <dbReference type="NCBI Taxonomy" id="439228"/>
    <lineage>
        <taxon>Bacteria</taxon>
        <taxon>Pseudomonadati</taxon>
        <taxon>Pseudomonadota</taxon>
        <taxon>Alphaproteobacteria</taxon>
        <taxon>Sphingomonadales</taxon>
        <taxon>Sphingomonadaceae</taxon>
        <taxon>Rhizorhabdus</taxon>
    </lineage>
</organism>
<accession>A0A1T5AT68</accession>
<keyword evidence="3 6" id="KW-0238">DNA-binding</keyword>
<dbReference type="RefSeq" id="WP_079646979.1">
    <property type="nucleotide sequence ID" value="NZ_FUYM01000002.1"/>
</dbReference>
<dbReference type="PROSITE" id="PS50931">
    <property type="entry name" value="HTH_LYSR"/>
    <property type="match status" value="1"/>
</dbReference>
<gene>
    <name evidence="6" type="ORF">SAMN06295920_102216</name>
</gene>
<dbReference type="Pfam" id="PF03466">
    <property type="entry name" value="LysR_substrate"/>
    <property type="match status" value="1"/>
</dbReference>
<dbReference type="SUPFAM" id="SSF53850">
    <property type="entry name" value="Periplasmic binding protein-like II"/>
    <property type="match status" value="1"/>
</dbReference>
<dbReference type="Gene3D" id="3.40.190.290">
    <property type="match status" value="1"/>
</dbReference>
<dbReference type="GO" id="GO:0003677">
    <property type="term" value="F:DNA binding"/>
    <property type="evidence" value="ECO:0007669"/>
    <property type="project" value="UniProtKB-KW"/>
</dbReference>
<name>A0A1T5AT68_9SPHN</name>
<dbReference type="AlphaFoldDB" id="A0A1T5AT68"/>
<dbReference type="Gene3D" id="1.10.10.10">
    <property type="entry name" value="Winged helix-like DNA-binding domain superfamily/Winged helix DNA-binding domain"/>
    <property type="match status" value="1"/>
</dbReference>
<comment type="similarity">
    <text evidence="1">Belongs to the LysR transcriptional regulatory family.</text>
</comment>
<evidence type="ECO:0000256" key="1">
    <source>
        <dbReference type="ARBA" id="ARBA00009437"/>
    </source>
</evidence>
<dbReference type="InterPro" id="IPR000847">
    <property type="entry name" value="LysR_HTH_N"/>
</dbReference>
<dbReference type="GO" id="GO:0003700">
    <property type="term" value="F:DNA-binding transcription factor activity"/>
    <property type="evidence" value="ECO:0007669"/>
    <property type="project" value="InterPro"/>
</dbReference>
<dbReference type="InterPro" id="IPR036388">
    <property type="entry name" value="WH-like_DNA-bd_sf"/>
</dbReference>
<keyword evidence="7" id="KW-1185">Reference proteome</keyword>
<evidence type="ECO:0000256" key="4">
    <source>
        <dbReference type="ARBA" id="ARBA00023163"/>
    </source>
</evidence>
<dbReference type="STRING" id="439228.SAMN06295920_102216"/>
<feature type="domain" description="HTH lysR-type" evidence="5">
    <location>
        <begin position="25"/>
        <end position="70"/>
    </location>
</feature>
<evidence type="ECO:0000313" key="6">
    <source>
        <dbReference type="EMBL" id="SKB38212.1"/>
    </source>
</evidence>
<dbReference type="InterPro" id="IPR036390">
    <property type="entry name" value="WH_DNA-bd_sf"/>
</dbReference>
<dbReference type="PANTHER" id="PTHR30419">
    <property type="entry name" value="HTH-TYPE TRANSCRIPTIONAL REGULATOR YBHD"/>
    <property type="match status" value="1"/>
</dbReference>
<keyword evidence="4" id="KW-0804">Transcription</keyword>